<dbReference type="GO" id="GO:0006355">
    <property type="term" value="P:regulation of DNA-templated transcription"/>
    <property type="evidence" value="ECO:0007669"/>
    <property type="project" value="InterPro"/>
</dbReference>
<dbReference type="Gene3D" id="1.25.40.10">
    <property type="entry name" value="Tetratricopeptide repeat domain"/>
    <property type="match status" value="1"/>
</dbReference>
<dbReference type="InterPro" id="IPR051677">
    <property type="entry name" value="AfsR-DnrI-RedD_regulator"/>
</dbReference>
<dbReference type="InterPro" id="IPR005158">
    <property type="entry name" value="BTAD"/>
</dbReference>
<keyword evidence="8" id="KW-1185">Reference proteome</keyword>
<organism evidence="7 8">
    <name type="scientific">Virgisporangium aurantiacum</name>
    <dbReference type="NCBI Taxonomy" id="175570"/>
    <lineage>
        <taxon>Bacteria</taxon>
        <taxon>Bacillati</taxon>
        <taxon>Actinomycetota</taxon>
        <taxon>Actinomycetes</taxon>
        <taxon>Micromonosporales</taxon>
        <taxon>Micromonosporaceae</taxon>
        <taxon>Virgisporangium</taxon>
    </lineage>
</organism>
<dbReference type="SUPFAM" id="SSF48452">
    <property type="entry name" value="TPR-like"/>
    <property type="match status" value="1"/>
</dbReference>
<dbReference type="InterPro" id="IPR036388">
    <property type="entry name" value="WH-like_DNA-bd_sf"/>
</dbReference>
<dbReference type="PANTHER" id="PTHR35807">
    <property type="entry name" value="TRANSCRIPTIONAL REGULATOR REDD-RELATED"/>
    <property type="match status" value="1"/>
</dbReference>
<evidence type="ECO:0008006" key="9">
    <source>
        <dbReference type="Google" id="ProtNLM"/>
    </source>
</evidence>
<dbReference type="Gene3D" id="1.10.10.10">
    <property type="entry name" value="Winged helix-like DNA-binding domain superfamily/Winged helix DNA-binding domain"/>
    <property type="match status" value="1"/>
</dbReference>
<dbReference type="RefSeq" id="WP_204008736.1">
    <property type="nucleotide sequence ID" value="NZ_BOPG01000083.1"/>
</dbReference>
<protein>
    <recommendedName>
        <fullName evidence="9">DNA-binding transcriptional activator of the SARP family</fullName>
    </recommendedName>
</protein>
<dbReference type="InterPro" id="IPR011990">
    <property type="entry name" value="TPR-like_helical_dom_sf"/>
</dbReference>
<evidence type="ECO:0000256" key="3">
    <source>
        <dbReference type="ARBA" id="ARBA00023125"/>
    </source>
</evidence>
<feature type="domain" description="Bacterial transcriptional activator" evidence="6">
    <location>
        <begin position="94"/>
        <end position="239"/>
    </location>
</feature>
<dbReference type="SMART" id="SM01043">
    <property type="entry name" value="BTAD"/>
    <property type="match status" value="1"/>
</dbReference>
<evidence type="ECO:0000256" key="2">
    <source>
        <dbReference type="ARBA" id="ARBA00023015"/>
    </source>
</evidence>
<proteinExistence type="inferred from homology"/>
<dbReference type="Pfam" id="PF03704">
    <property type="entry name" value="BTAD"/>
    <property type="match status" value="1"/>
</dbReference>
<evidence type="ECO:0000313" key="8">
    <source>
        <dbReference type="Proteomes" id="UP000612585"/>
    </source>
</evidence>
<evidence type="ECO:0000256" key="1">
    <source>
        <dbReference type="ARBA" id="ARBA00005820"/>
    </source>
</evidence>
<comment type="caution">
    <text evidence="7">The sequence shown here is derived from an EMBL/GenBank/DDBJ whole genome shotgun (WGS) entry which is preliminary data.</text>
</comment>
<dbReference type="InterPro" id="IPR016032">
    <property type="entry name" value="Sig_transdc_resp-reg_C-effctor"/>
</dbReference>
<dbReference type="AlphaFoldDB" id="A0A8J4E8I7"/>
<gene>
    <name evidence="7" type="ORF">Vau01_103480</name>
</gene>
<evidence type="ECO:0000259" key="5">
    <source>
        <dbReference type="SMART" id="SM00862"/>
    </source>
</evidence>
<dbReference type="InterPro" id="IPR001867">
    <property type="entry name" value="OmpR/PhoB-type_DNA-bd"/>
</dbReference>
<dbReference type="PANTHER" id="PTHR35807:SF1">
    <property type="entry name" value="TRANSCRIPTIONAL REGULATOR REDD"/>
    <property type="match status" value="1"/>
</dbReference>
<evidence type="ECO:0000313" key="7">
    <source>
        <dbReference type="EMBL" id="GIJ62832.1"/>
    </source>
</evidence>
<dbReference type="GO" id="GO:0003677">
    <property type="term" value="F:DNA binding"/>
    <property type="evidence" value="ECO:0007669"/>
    <property type="project" value="UniProtKB-KW"/>
</dbReference>
<dbReference type="Proteomes" id="UP000612585">
    <property type="component" value="Unassembled WGS sequence"/>
</dbReference>
<dbReference type="EMBL" id="BOPG01000083">
    <property type="protein sequence ID" value="GIJ62832.1"/>
    <property type="molecule type" value="Genomic_DNA"/>
</dbReference>
<name>A0A8J4E8I7_9ACTN</name>
<accession>A0A8J4E8I7</accession>
<dbReference type="GO" id="GO:0000160">
    <property type="term" value="P:phosphorelay signal transduction system"/>
    <property type="evidence" value="ECO:0007669"/>
    <property type="project" value="InterPro"/>
</dbReference>
<dbReference type="CDD" id="cd15831">
    <property type="entry name" value="BTAD"/>
    <property type="match status" value="1"/>
</dbReference>
<dbReference type="SMART" id="SM00862">
    <property type="entry name" value="Trans_reg_C"/>
    <property type="match status" value="1"/>
</dbReference>
<dbReference type="SUPFAM" id="SSF46894">
    <property type="entry name" value="C-terminal effector domain of the bipartite response regulators"/>
    <property type="match status" value="1"/>
</dbReference>
<keyword evidence="4" id="KW-0804">Transcription</keyword>
<evidence type="ECO:0000259" key="6">
    <source>
        <dbReference type="SMART" id="SM01043"/>
    </source>
</evidence>
<evidence type="ECO:0000256" key="4">
    <source>
        <dbReference type="ARBA" id="ARBA00023163"/>
    </source>
</evidence>
<keyword evidence="2" id="KW-0805">Transcription regulation</keyword>
<feature type="domain" description="OmpR/PhoB-type" evidence="5">
    <location>
        <begin position="17"/>
        <end position="87"/>
    </location>
</feature>
<reference evidence="7" key="1">
    <citation type="submission" date="2021-01" db="EMBL/GenBank/DDBJ databases">
        <title>Whole genome shotgun sequence of Virgisporangium aurantiacum NBRC 16421.</title>
        <authorList>
            <person name="Komaki H."/>
            <person name="Tamura T."/>
        </authorList>
    </citation>
    <scope>NUCLEOTIDE SEQUENCE</scope>
    <source>
        <strain evidence="7">NBRC 16421</strain>
    </source>
</reference>
<comment type="similarity">
    <text evidence="1">Belongs to the AfsR/DnrI/RedD regulatory family.</text>
</comment>
<dbReference type="FunFam" id="1.25.40.10:FF:000222">
    <property type="entry name" value="SARP family transcriptional regulator"/>
    <property type="match status" value="1"/>
</dbReference>
<keyword evidence="3" id="KW-0238">DNA-binding</keyword>
<sequence>MRINLLGTVELLDDRTSVPIGSRKRRLLLAALARRVCTSVSVVDLVDVIWGQSPPRSAACNLRTYLFDLRRVLGARSIVRTGSGYRLQFDTADIDLNAFDRAAGRGDTALSAGNPRLARRELARALKLWRGDPFADLGEVAAFTGDVQRLRERRLRVLEQRIEADLQLGAAADVVAELTELVAEHPYHERFRGQLMLALYRSGRQANALEVFRAARATLHDELGIEPGSELQATHRSVLNQDHRIGWSTPLCRL</sequence>